<evidence type="ECO:0000256" key="1">
    <source>
        <dbReference type="SAM" id="MobiDB-lite"/>
    </source>
</evidence>
<gene>
    <name evidence="2" type="ORF">OUZ56_019270</name>
</gene>
<feature type="compositionally biased region" description="Polar residues" evidence="1">
    <location>
        <begin position="50"/>
        <end position="63"/>
    </location>
</feature>
<keyword evidence="3" id="KW-1185">Reference proteome</keyword>
<feature type="compositionally biased region" description="Polar residues" evidence="1">
    <location>
        <begin position="224"/>
        <end position="237"/>
    </location>
</feature>
<feature type="compositionally biased region" description="Basic and acidic residues" evidence="1">
    <location>
        <begin position="334"/>
        <end position="344"/>
    </location>
</feature>
<dbReference type="Proteomes" id="UP001234178">
    <property type="component" value="Unassembled WGS sequence"/>
</dbReference>
<reference evidence="2 3" key="1">
    <citation type="journal article" date="2023" name="Nucleic Acids Res.">
        <title>The hologenome of Daphnia magna reveals possible DNA methylation and microbiome-mediated evolution of the host genome.</title>
        <authorList>
            <person name="Chaturvedi A."/>
            <person name="Li X."/>
            <person name="Dhandapani V."/>
            <person name="Marshall H."/>
            <person name="Kissane S."/>
            <person name="Cuenca-Cambronero M."/>
            <person name="Asole G."/>
            <person name="Calvet F."/>
            <person name="Ruiz-Romero M."/>
            <person name="Marangio P."/>
            <person name="Guigo R."/>
            <person name="Rago D."/>
            <person name="Mirbahai L."/>
            <person name="Eastwood N."/>
            <person name="Colbourne J.K."/>
            <person name="Zhou J."/>
            <person name="Mallon E."/>
            <person name="Orsini L."/>
        </authorList>
    </citation>
    <scope>NUCLEOTIDE SEQUENCE [LARGE SCALE GENOMIC DNA]</scope>
    <source>
        <strain evidence="2">LRV0_1</strain>
    </source>
</reference>
<accession>A0ABQ9ZB44</accession>
<name>A0ABQ9ZB44_9CRUS</name>
<comment type="caution">
    <text evidence="2">The sequence shown here is derived from an EMBL/GenBank/DDBJ whole genome shotgun (WGS) entry which is preliminary data.</text>
</comment>
<proteinExistence type="predicted"/>
<evidence type="ECO:0000313" key="3">
    <source>
        <dbReference type="Proteomes" id="UP001234178"/>
    </source>
</evidence>
<dbReference type="EMBL" id="JAOYFB010000003">
    <property type="protein sequence ID" value="KAK4010123.1"/>
    <property type="molecule type" value="Genomic_DNA"/>
</dbReference>
<feature type="compositionally biased region" description="Polar residues" evidence="1">
    <location>
        <begin position="167"/>
        <end position="180"/>
    </location>
</feature>
<feature type="region of interest" description="Disordered" evidence="1">
    <location>
        <begin position="15"/>
        <end position="245"/>
    </location>
</feature>
<feature type="compositionally biased region" description="Polar residues" evidence="1">
    <location>
        <begin position="196"/>
        <end position="209"/>
    </location>
</feature>
<sequence length="377" mass="40914">MLRLTGWVSRAISGAEEDAGHRGSMPRMCQKGPSSTEEDHGTSGIIDGATRSTPWMCQKGPSSTEEDHGTSGIIDGATRSTPWMCQKGPSSTEEDHGTSGIIDGATRSTPWMCQKGPRRASQQHRRGTTWDIEEGSSMEQLDRRHGCKGPSSTEEDHGTSGIIDGATRSTPWMCQKGPSSTEEDLDGTSGIIDGATRSTPWMCQKGPSSTEEDHGTSGIIDGATRSTPWMCQKGPSSTEEDHGTSGIIDGATRSTPWMCQYLEGPQQHRRGPRDIGGSTMEQLVRGPGSVEIYILAFKVSNHKGPSSTEEDHGTSGIIDGATRSTPWMCQKGLRSTEEDTEDRRRTPKIVTGHRGSSLDIEDRRPAPRFMPMRIRKN</sequence>
<feature type="compositionally biased region" description="Polar residues" evidence="1">
    <location>
        <begin position="78"/>
        <end position="91"/>
    </location>
</feature>
<organism evidence="2 3">
    <name type="scientific">Daphnia magna</name>
    <dbReference type="NCBI Taxonomy" id="35525"/>
    <lineage>
        <taxon>Eukaryota</taxon>
        <taxon>Metazoa</taxon>
        <taxon>Ecdysozoa</taxon>
        <taxon>Arthropoda</taxon>
        <taxon>Crustacea</taxon>
        <taxon>Branchiopoda</taxon>
        <taxon>Diplostraca</taxon>
        <taxon>Cladocera</taxon>
        <taxon>Anomopoda</taxon>
        <taxon>Daphniidae</taxon>
        <taxon>Daphnia</taxon>
    </lineage>
</organism>
<feature type="compositionally biased region" description="Basic residues" evidence="1">
    <location>
        <begin position="116"/>
        <end position="127"/>
    </location>
</feature>
<evidence type="ECO:0000313" key="2">
    <source>
        <dbReference type="EMBL" id="KAK4010123.1"/>
    </source>
</evidence>
<feature type="region of interest" description="Disordered" evidence="1">
    <location>
        <begin position="302"/>
        <end position="377"/>
    </location>
</feature>
<protein>
    <submittedName>
        <fullName evidence="2">Uncharacterized protein</fullName>
    </submittedName>
</protein>